<organism evidence="1 2">
    <name type="scientific">Algivirga pacifica</name>
    <dbReference type="NCBI Taxonomy" id="1162670"/>
    <lineage>
        <taxon>Bacteria</taxon>
        <taxon>Pseudomonadati</taxon>
        <taxon>Bacteroidota</taxon>
        <taxon>Cytophagia</taxon>
        <taxon>Cytophagales</taxon>
        <taxon>Flammeovirgaceae</taxon>
        <taxon>Algivirga</taxon>
    </lineage>
</organism>
<dbReference type="InterPro" id="IPR021866">
    <property type="entry name" value="SpoIIAA-like"/>
</dbReference>
<name>A0ABP9DAT9_9BACT</name>
<sequence length="138" mass="15607">MDTIQLYNQDHAEIIYNSALRTIVLTWKGFANEESYRETVTTAYQAILKYEAIGWISDQTLARAVPKSGSDWVKTTMVPKMAEAGIKAAAFITSKDTFNQIYAKGLEKVILNQSTALRYFSDKEEASAWLQEELTIVQ</sequence>
<proteinExistence type="predicted"/>
<reference evidence="2" key="1">
    <citation type="journal article" date="2019" name="Int. J. Syst. Evol. Microbiol.">
        <title>The Global Catalogue of Microorganisms (GCM) 10K type strain sequencing project: providing services to taxonomists for standard genome sequencing and annotation.</title>
        <authorList>
            <consortium name="The Broad Institute Genomics Platform"/>
            <consortium name="The Broad Institute Genome Sequencing Center for Infectious Disease"/>
            <person name="Wu L."/>
            <person name="Ma J."/>
        </authorList>
    </citation>
    <scope>NUCLEOTIDE SEQUENCE [LARGE SCALE GENOMIC DNA]</scope>
    <source>
        <strain evidence="2">JCM 18326</strain>
    </source>
</reference>
<protein>
    <recommendedName>
        <fullName evidence="3">STAS/SEC14 domain-containing protein</fullName>
    </recommendedName>
</protein>
<evidence type="ECO:0000313" key="2">
    <source>
        <dbReference type="Proteomes" id="UP001500298"/>
    </source>
</evidence>
<dbReference type="Pfam" id="PF11964">
    <property type="entry name" value="SpoIIAA-like"/>
    <property type="match status" value="1"/>
</dbReference>
<dbReference type="EMBL" id="BAABJX010000033">
    <property type="protein sequence ID" value="GAA4837170.1"/>
    <property type="molecule type" value="Genomic_DNA"/>
</dbReference>
<keyword evidence="2" id="KW-1185">Reference proteome</keyword>
<accession>A0ABP9DAT9</accession>
<gene>
    <name evidence="1" type="ORF">GCM10023331_23020</name>
</gene>
<comment type="caution">
    <text evidence="1">The sequence shown here is derived from an EMBL/GenBank/DDBJ whole genome shotgun (WGS) entry which is preliminary data.</text>
</comment>
<dbReference type="RefSeq" id="WP_345371931.1">
    <property type="nucleotide sequence ID" value="NZ_BAABJX010000033.1"/>
</dbReference>
<evidence type="ECO:0000313" key="1">
    <source>
        <dbReference type="EMBL" id="GAA4837170.1"/>
    </source>
</evidence>
<dbReference type="Proteomes" id="UP001500298">
    <property type="component" value="Unassembled WGS sequence"/>
</dbReference>
<evidence type="ECO:0008006" key="3">
    <source>
        <dbReference type="Google" id="ProtNLM"/>
    </source>
</evidence>